<dbReference type="EnsemblPlants" id="TuG1812G0300000221.01.T02">
    <property type="protein sequence ID" value="TuG1812G0300000221.01.T02"/>
    <property type="gene ID" value="TuG1812G0300000221.01"/>
</dbReference>
<dbReference type="Gramene" id="TuG1812G0300000221.01.T02">
    <property type="protein sequence ID" value="TuG1812G0300000221.01.T02"/>
    <property type="gene ID" value="TuG1812G0300000221.01"/>
</dbReference>
<feature type="compositionally biased region" description="Basic and acidic residues" evidence="1">
    <location>
        <begin position="154"/>
        <end position="166"/>
    </location>
</feature>
<dbReference type="AlphaFoldDB" id="A0A8R7TQ41"/>
<accession>A0A8R7TQ41</accession>
<reference evidence="3" key="2">
    <citation type="submission" date="2018-03" db="EMBL/GenBank/DDBJ databases">
        <title>The Triticum urartu genome reveals the dynamic nature of wheat genome evolution.</title>
        <authorList>
            <person name="Ling H."/>
            <person name="Ma B."/>
            <person name="Shi X."/>
            <person name="Liu H."/>
            <person name="Dong L."/>
            <person name="Sun H."/>
            <person name="Cao Y."/>
            <person name="Gao Q."/>
            <person name="Zheng S."/>
            <person name="Li Y."/>
            <person name="Yu Y."/>
            <person name="Du H."/>
            <person name="Qi M."/>
            <person name="Li Y."/>
            <person name="Yu H."/>
            <person name="Cui Y."/>
            <person name="Wang N."/>
            <person name="Chen C."/>
            <person name="Wu H."/>
            <person name="Zhao Y."/>
            <person name="Zhang J."/>
            <person name="Li Y."/>
            <person name="Zhou W."/>
            <person name="Zhang B."/>
            <person name="Hu W."/>
            <person name="Eijk M."/>
            <person name="Tang J."/>
            <person name="Witsenboer H."/>
            <person name="Zhao S."/>
            <person name="Li Z."/>
            <person name="Zhang A."/>
            <person name="Wang D."/>
            <person name="Liang C."/>
        </authorList>
    </citation>
    <scope>NUCLEOTIDE SEQUENCE [LARGE SCALE GENOMIC DNA]</scope>
    <source>
        <strain evidence="3">cv. G1812</strain>
    </source>
</reference>
<name>A0A8R7TQ41_TRIUA</name>
<evidence type="ECO:0000313" key="4">
    <source>
        <dbReference type="Proteomes" id="UP000015106"/>
    </source>
</evidence>
<sequence length="166" mass="18094">MRSIRRRTSWARTLLATCLVCKRMLPSPSVINSWGSLFCAKCRLRWFLVQSAATGWVKKHSTRVYRGRRRLRHGRLEGIARSLQEVQQRGPSDHGGTSAAGPPRAASPPPSACPACASFLPGVDCSHGERPEEQGRSAPASSPARLHVMGITSDVRDFASTGDKDS</sequence>
<evidence type="ECO:0000313" key="3">
    <source>
        <dbReference type="EnsemblPlants" id="TuG1812G0300000221.01.T02"/>
    </source>
</evidence>
<reference evidence="4" key="1">
    <citation type="journal article" date="2013" name="Nature">
        <title>Draft genome of the wheat A-genome progenitor Triticum urartu.</title>
        <authorList>
            <person name="Ling H.Q."/>
            <person name="Zhao S."/>
            <person name="Liu D."/>
            <person name="Wang J."/>
            <person name="Sun H."/>
            <person name="Zhang C."/>
            <person name="Fan H."/>
            <person name="Li D."/>
            <person name="Dong L."/>
            <person name="Tao Y."/>
            <person name="Gao C."/>
            <person name="Wu H."/>
            <person name="Li Y."/>
            <person name="Cui Y."/>
            <person name="Guo X."/>
            <person name="Zheng S."/>
            <person name="Wang B."/>
            <person name="Yu K."/>
            <person name="Liang Q."/>
            <person name="Yang W."/>
            <person name="Lou X."/>
            <person name="Chen J."/>
            <person name="Feng M."/>
            <person name="Jian J."/>
            <person name="Zhang X."/>
            <person name="Luo G."/>
            <person name="Jiang Y."/>
            <person name="Liu J."/>
            <person name="Wang Z."/>
            <person name="Sha Y."/>
            <person name="Zhang B."/>
            <person name="Wu H."/>
            <person name="Tang D."/>
            <person name="Shen Q."/>
            <person name="Xue P."/>
            <person name="Zou S."/>
            <person name="Wang X."/>
            <person name="Liu X."/>
            <person name="Wang F."/>
            <person name="Yang Y."/>
            <person name="An X."/>
            <person name="Dong Z."/>
            <person name="Zhang K."/>
            <person name="Zhang X."/>
            <person name="Luo M.C."/>
            <person name="Dvorak J."/>
            <person name="Tong Y."/>
            <person name="Wang J."/>
            <person name="Yang H."/>
            <person name="Li Z."/>
            <person name="Wang D."/>
            <person name="Zhang A."/>
            <person name="Wang J."/>
        </authorList>
    </citation>
    <scope>NUCLEOTIDE SEQUENCE</scope>
    <source>
        <strain evidence="4">cv. G1812</strain>
    </source>
</reference>
<evidence type="ECO:0000256" key="1">
    <source>
        <dbReference type="SAM" id="MobiDB-lite"/>
    </source>
</evidence>
<feature type="region of interest" description="Disordered" evidence="1">
    <location>
        <begin position="78"/>
        <end position="112"/>
    </location>
</feature>
<evidence type="ECO:0000256" key="2">
    <source>
        <dbReference type="SAM" id="SignalP"/>
    </source>
</evidence>
<keyword evidence="2" id="KW-0732">Signal</keyword>
<dbReference type="Proteomes" id="UP000015106">
    <property type="component" value="Chromosome 3"/>
</dbReference>
<protein>
    <submittedName>
        <fullName evidence="3">Uncharacterized protein</fullName>
    </submittedName>
</protein>
<feature type="region of interest" description="Disordered" evidence="1">
    <location>
        <begin position="127"/>
        <end position="166"/>
    </location>
</feature>
<reference evidence="3" key="3">
    <citation type="submission" date="2022-06" db="UniProtKB">
        <authorList>
            <consortium name="EnsemblPlants"/>
        </authorList>
    </citation>
    <scope>IDENTIFICATION</scope>
</reference>
<keyword evidence="4" id="KW-1185">Reference proteome</keyword>
<organism evidence="3 4">
    <name type="scientific">Triticum urartu</name>
    <name type="common">Red wild einkorn</name>
    <name type="synonym">Crithodium urartu</name>
    <dbReference type="NCBI Taxonomy" id="4572"/>
    <lineage>
        <taxon>Eukaryota</taxon>
        <taxon>Viridiplantae</taxon>
        <taxon>Streptophyta</taxon>
        <taxon>Embryophyta</taxon>
        <taxon>Tracheophyta</taxon>
        <taxon>Spermatophyta</taxon>
        <taxon>Magnoliopsida</taxon>
        <taxon>Liliopsida</taxon>
        <taxon>Poales</taxon>
        <taxon>Poaceae</taxon>
        <taxon>BOP clade</taxon>
        <taxon>Pooideae</taxon>
        <taxon>Triticodae</taxon>
        <taxon>Triticeae</taxon>
        <taxon>Triticinae</taxon>
        <taxon>Triticum</taxon>
    </lineage>
</organism>
<feature type="signal peptide" evidence="2">
    <location>
        <begin position="1"/>
        <end position="26"/>
    </location>
</feature>
<feature type="chain" id="PRO_5035873206" evidence="2">
    <location>
        <begin position="27"/>
        <end position="166"/>
    </location>
</feature>
<proteinExistence type="predicted"/>